<reference evidence="7 8" key="1">
    <citation type="journal article" date="2015" name="Genome Biol. Evol.">
        <title>Phylogenomic analyses indicate that early fungi evolved digesting cell walls of algal ancestors of land plants.</title>
        <authorList>
            <person name="Chang Y."/>
            <person name="Wang S."/>
            <person name="Sekimoto S."/>
            <person name="Aerts A.L."/>
            <person name="Choi C."/>
            <person name="Clum A."/>
            <person name="LaButti K.M."/>
            <person name="Lindquist E.A."/>
            <person name="Yee Ngan C."/>
            <person name="Ohm R.A."/>
            <person name="Salamov A.A."/>
            <person name="Grigoriev I.V."/>
            <person name="Spatafora J.W."/>
            <person name="Berbee M.L."/>
        </authorList>
    </citation>
    <scope>NUCLEOTIDE SEQUENCE [LARGE SCALE GENOMIC DNA]</scope>
    <source>
        <strain evidence="7 8">NRRL 1564</strain>
    </source>
</reference>
<accession>A0A2G5B246</accession>
<keyword evidence="8" id="KW-1185">Reference proteome</keyword>
<proteinExistence type="inferred from homology"/>
<evidence type="ECO:0000256" key="5">
    <source>
        <dbReference type="ARBA" id="ARBA00023136"/>
    </source>
</evidence>
<dbReference type="InterPro" id="IPR007915">
    <property type="entry name" value="TMEM258/Ost5"/>
</dbReference>
<dbReference type="Proteomes" id="UP000242474">
    <property type="component" value="Unassembled WGS sequence"/>
</dbReference>
<dbReference type="GO" id="GO:0008250">
    <property type="term" value="C:oligosaccharyltransferase complex"/>
    <property type="evidence" value="ECO:0007669"/>
    <property type="project" value="UniProtKB-UniRule"/>
</dbReference>
<dbReference type="GO" id="GO:0006487">
    <property type="term" value="P:protein N-linked glycosylation"/>
    <property type="evidence" value="ECO:0007669"/>
    <property type="project" value="UniProtKB-UniRule"/>
</dbReference>
<evidence type="ECO:0000256" key="6">
    <source>
        <dbReference type="RuleBase" id="RU367008"/>
    </source>
</evidence>
<feature type="transmembrane region" description="Helical" evidence="6">
    <location>
        <begin position="81"/>
        <end position="101"/>
    </location>
</feature>
<evidence type="ECO:0000256" key="4">
    <source>
        <dbReference type="ARBA" id="ARBA00022989"/>
    </source>
</evidence>
<evidence type="ECO:0000313" key="7">
    <source>
        <dbReference type="EMBL" id="PIA13076.1"/>
    </source>
</evidence>
<sequence length="106" mass="11383">MESLSCWKFAHLASQQQSASYKTNGIRKMTASDIDKLWVGANFKPVFDQMLHPALALLFSAIGLVYAGKFTVTRGDLGREATFAVISSLALGLAVVVGAQVCGLYL</sequence>
<keyword evidence="3 6" id="KW-0812">Transmembrane</keyword>
<evidence type="ECO:0000313" key="8">
    <source>
        <dbReference type="Proteomes" id="UP000242474"/>
    </source>
</evidence>
<protein>
    <recommendedName>
        <fullName evidence="6">Dolichyl-diphosphooligosaccharide-protein glycosyltransferase subunit OST5</fullName>
    </recommendedName>
</protein>
<keyword evidence="5 6" id="KW-0472">Membrane</keyword>
<comment type="subunit">
    <text evidence="6">Component of the oligosaccharyltransferase (OST) complex.</text>
</comment>
<organism evidence="7 8">
    <name type="scientific">Coemansia reversa (strain ATCC 12441 / NRRL 1564)</name>
    <dbReference type="NCBI Taxonomy" id="763665"/>
    <lineage>
        <taxon>Eukaryota</taxon>
        <taxon>Fungi</taxon>
        <taxon>Fungi incertae sedis</taxon>
        <taxon>Zoopagomycota</taxon>
        <taxon>Kickxellomycotina</taxon>
        <taxon>Kickxellomycetes</taxon>
        <taxon>Kickxellales</taxon>
        <taxon>Kickxellaceae</taxon>
        <taxon>Coemansia</taxon>
    </lineage>
</organism>
<keyword evidence="4 6" id="KW-1133">Transmembrane helix</keyword>
<feature type="transmembrane region" description="Helical" evidence="6">
    <location>
        <begin position="50"/>
        <end position="69"/>
    </location>
</feature>
<dbReference type="AlphaFoldDB" id="A0A2G5B246"/>
<comment type="subcellular location">
    <subcellularLocation>
        <location evidence="1 6">Membrane</location>
        <topology evidence="1 6">Multi-pass membrane protein</topology>
    </subcellularLocation>
</comment>
<gene>
    <name evidence="7" type="ORF">COEREDRAFT_11838</name>
</gene>
<evidence type="ECO:0000256" key="3">
    <source>
        <dbReference type="ARBA" id="ARBA00022692"/>
    </source>
</evidence>
<comment type="function">
    <text evidence="6">Subunit of the oligosaccharyl transferase (OST) complex that catalyzes the initial transfer of a defined glycan (Glc(3)Man(9)GlcNAc(2) in eukaryotes) from the lipid carrier dolichol-pyrophosphate to an asparagine residue within an Asn-X-Ser/Thr consensus motif in nascent polypeptide chains, the first step in protein N-glycosylation. N-glycosylation occurs cotranslationally and the complex associates with the Sec61 complex at the channel-forming translocon complex that mediates protein translocation across the endoplasmic reticulum (ER). All subunits are required for a maximal enzyme activity.</text>
</comment>
<evidence type="ECO:0000256" key="2">
    <source>
        <dbReference type="ARBA" id="ARBA00009825"/>
    </source>
</evidence>
<dbReference type="EMBL" id="KZ303549">
    <property type="protein sequence ID" value="PIA13076.1"/>
    <property type="molecule type" value="Genomic_DNA"/>
</dbReference>
<dbReference type="Pfam" id="PF05251">
    <property type="entry name" value="Ost5"/>
    <property type="match status" value="1"/>
</dbReference>
<dbReference type="OrthoDB" id="18408at2759"/>
<comment type="similarity">
    <text evidence="2 6">Belongs to the OST5 family.</text>
</comment>
<name>A0A2G5B246_COERN</name>
<evidence type="ECO:0000256" key="1">
    <source>
        <dbReference type="ARBA" id="ARBA00004141"/>
    </source>
</evidence>